<dbReference type="Gene3D" id="1.10.150.650">
    <property type="match status" value="1"/>
</dbReference>
<evidence type="ECO:0000259" key="1">
    <source>
        <dbReference type="SMART" id="SM00481"/>
    </source>
</evidence>
<accession>A0AB35X1T1</accession>
<comment type="caution">
    <text evidence="2">The sequence shown here is derived from an EMBL/GenBank/DDBJ whole genome shotgun (WGS) entry which is preliminary data.</text>
</comment>
<dbReference type="InterPro" id="IPR016195">
    <property type="entry name" value="Pol/histidinol_Pase-like"/>
</dbReference>
<organism evidence="2 3">
    <name type="scientific">Pseudomonas auratipiscis</name>
    <dbReference type="NCBI Taxonomy" id="3115853"/>
    <lineage>
        <taxon>Bacteria</taxon>
        <taxon>Pseudomonadati</taxon>
        <taxon>Pseudomonadota</taxon>
        <taxon>Gammaproteobacteria</taxon>
        <taxon>Pseudomonadales</taxon>
        <taxon>Pseudomonadaceae</taxon>
        <taxon>Pseudomonas</taxon>
    </lineage>
</organism>
<proteinExistence type="predicted"/>
<dbReference type="CDD" id="cd07438">
    <property type="entry name" value="PHP_HisPPase_AMP"/>
    <property type="match status" value="1"/>
</dbReference>
<dbReference type="PANTHER" id="PTHR42924:SF3">
    <property type="entry name" value="POLYMERASE_HISTIDINOL PHOSPHATASE N-TERMINAL DOMAIN-CONTAINING PROTEIN"/>
    <property type="match status" value="1"/>
</dbReference>
<protein>
    <submittedName>
        <fullName evidence="2">PHP domain-containing protein</fullName>
    </submittedName>
</protein>
<dbReference type="SMART" id="SM00481">
    <property type="entry name" value="POLIIIAc"/>
    <property type="match status" value="1"/>
</dbReference>
<dbReference type="InterPro" id="IPR003141">
    <property type="entry name" value="Pol/His_phosphatase_N"/>
</dbReference>
<feature type="domain" description="Polymerase/histidinol phosphatase N-terminal" evidence="1">
    <location>
        <begin position="3"/>
        <end position="68"/>
    </location>
</feature>
<dbReference type="SUPFAM" id="SSF89550">
    <property type="entry name" value="PHP domain-like"/>
    <property type="match status" value="1"/>
</dbReference>
<dbReference type="RefSeq" id="WP_136477592.1">
    <property type="nucleotide sequence ID" value="NZ_JAZDCU010000028.1"/>
</dbReference>
<dbReference type="GO" id="GO:0035312">
    <property type="term" value="F:5'-3' DNA exonuclease activity"/>
    <property type="evidence" value="ECO:0007669"/>
    <property type="project" value="TreeGrafter"/>
</dbReference>
<dbReference type="AlphaFoldDB" id="A0AB35X1T1"/>
<dbReference type="Gene3D" id="3.20.20.140">
    <property type="entry name" value="Metal-dependent hydrolases"/>
    <property type="match status" value="1"/>
</dbReference>
<dbReference type="PANTHER" id="PTHR42924">
    <property type="entry name" value="EXONUCLEASE"/>
    <property type="match status" value="1"/>
</dbReference>
<dbReference type="Proteomes" id="UP001307839">
    <property type="component" value="Unassembled WGS sequence"/>
</dbReference>
<dbReference type="EMBL" id="JAZDQP010000027">
    <property type="protein sequence ID" value="MEE1869788.1"/>
    <property type="molecule type" value="Genomic_DNA"/>
</dbReference>
<sequence>MNVDLHCHSTASDGALSPTALVARAHEQGVRMLSLTDHDTLEGQLEARAAMQALGMQWVSGIELSCTWGGATIHVLGYNFDLDAAPLLDAVESLHRGRWLRSEEIDRRLAAKGMPGALEGARAIQQEMGDSGNAPARPHFAEYLVRAGYVKDRGEAFRKWLGAGKLGDVKLHWPTLDETVETLRKSDAWVSLAHPMHYELTRSKRRRLIADYIQAGGQALEVVNGMMPAEQVGTMSILAREFGLLASAGSDFHGPGTWGEIGVYRPLPEDLPPLWRRFKHEQPIAAV</sequence>
<reference evidence="2 3" key="1">
    <citation type="submission" date="2024-01" db="EMBL/GenBank/DDBJ databases">
        <title>Unpublished Manusciprt.</title>
        <authorList>
            <person name="Duman M."/>
            <person name="Valdes E.G."/>
            <person name="Ajmi N."/>
            <person name="Altun S."/>
            <person name="Saticioglu I.B."/>
        </authorList>
    </citation>
    <scope>NUCLEOTIDE SEQUENCE [LARGE SCALE GENOMIC DNA]</scope>
    <source>
        <strain evidence="2 3">120P</strain>
    </source>
</reference>
<gene>
    <name evidence="2" type="ORF">V0R53_25715</name>
</gene>
<dbReference type="InterPro" id="IPR052018">
    <property type="entry name" value="PHP_domain"/>
</dbReference>
<dbReference type="InterPro" id="IPR004013">
    <property type="entry name" value="PHP_dom"/>
</dbReference>
<keyword evidence="3" id="KW-1185">Reference proteome</keyword>
<dbReference type="GO" id="GO:0004534">
    <property type="term" value="F:5'-3' RNA exonuclease activity"/>
    <property type="evidence" value="ECO:0007669"/>
    <property type="project" value="TreeGrafter"/>
</dbReference>
<name>A0AB35X1T1_9PSED</name>
<evidence type="ECO:0000313" key="3">
    <source>
        <dbReference type="Proteomes" id="UP001307839"/>
    </source>
</evidence>
<evidence type="ECO:0000313" key="2">
    <source>
        <dbReference type="EMBL" id="MEE1869788.1"/>
    </source>
</evidence>
<dbReference type="Pfam" id="PF02811">
    <property type="entry name" value="PHP"/>
    <property type="match status" value="1"/>
</dbReference>